<evidence type="ECO:0000256" key="1">
    <source>
        <dbReference type="SAM" id="MobiDB-lite"/>
    </source>
</evidence>
<feature type="compositionally biased region" description="Low complexity" evidence="1">
    <location>
        <begin position="155"/>
        <end position="166"/>
    </location>
</feature>
<feature type="compositionally biased region" description="Low complexity" evidence="1">
    <location>
        <begin position="123"/>
        <end position="144"/>
    </location>
</feature>
<comment type="caution">
    <text evidence="2">The sequence shown here is derived from an EMBL/GenBank/DDBJ whole genome shotgun (WGS) entry which is preliminary data.</text>
</comment>
<dbReference type="EMBL" id="CABFNQ020000682">
    <property type="protein sequence ID" value="CAH0022685.1"/>
    <property type="molecule type" value="Genomic_DNA"/>
</dbReference>
<feature type="compositionally biased region" description="Basic and acidic residues" evidence="1">
    <location>
        <begin position="1"/>
        <end position="11"/>
    </location>
</feature>
<evidence type="ECO:0000313" key="3">
    <source>
        <dbReference type="Proteomes" id="UP000696573"/>
    </source>
</evidence>
<proteinExistence type="predicted"/>
<dbReference type="Proteomes" id="UP000696573">
    <property type="component" value="Unassembled WGS sequence"/>
</dbReference>
<feature type="compositionally biased region" description="Pro residues" evidence="1">
    <location>
        <begin position="145"/>
        <end position="154"/>
    </location>
</feature>
<dbReference type="OrthoDB" id="5152987at2759"/>
<protein>
    <submittedName>
        <fullName evidence="2">Uncharacterized protein</fullName>
    </submittedName>
</protein>
<feature type="region of interest" description="Disordered" evidence="1">
    <location>
        <begin position="1"/>
        <end position="188"/>
    </location>
</feature>
<feature type="compositionally biased region" description="Polar residues" evidence="1">
    <location>
        <begin position="56"/>
        <end position="67"/>
    </location>
</feature>
<reference evidence="2" key="1">
    <citation type="submission" date="2021-10" db="EMBL/GenBank/DDBJ databases">
        <authorList>
            <person name="Piombo E."/>
        </authorList>
    </citation>
    <scope>NUCLEOTIDE SEQUENCE</scope>
</reference>
<name>A0A9N9VES0_9HYPO</name>
<accession>A0A9N9VES0</accession>
<evidence type="ECO:0000313" key="2">
    <source>
        <dbReference type="EMBL" id="CAH0022685.1"/>
    </source>
</evidence>
<keyword evidence="3" id="KW-1185">Reference proteome</keyword>
<dbReference type="AlphaFoldDB" id="A0A9N9VES0"/>
<feature type="compositionally biased region" description="Polar residues" evidence="1">
    <location>
        <begin position="16"/>
        <end position="29"/>
    </location>
</feature>
<sequence>MSNVKQEDKKLPQVTFVGTTPDTMSQSKEGGSKDATTHVESASQIVDEGCRPEQARTMNQEGVSGSDLSAGPSIENEEAKPDLCSEQQPSVASELPSADFGGVTHLRSPISPSYYPSSPPGSPWNGPNSPAYSPNPPNFSSTSPPYSPSSPPYNAPGSPNLPSSPQYGGGGYSPSSQPTARGSRTPES</sequence>
<organism evidence="2 3">
    <name type="scientific">Clonostachys rhizophaga</name>
    <dbReference type="NCBI Taxonomy" id="160324"/>
    <lineage>
        <taxon>Eukaryota</taxon>
        <taxon>Fungi</taxon>
        <taxon>Dikarya</taxon>
        <taxon>Ascomycota</taxon>
        <taxon>Pezizomycotina</taxon>
        <taxon>Sordariomycetes</taxon>
        <taxon>Hypocreomycetidae</taxon>
        <taxon>Hypocreales</taxon>
        <taxon>Bionectriaceae</taxon>
        <taxon>Clonostachys</taxon>
    </lineage>
</organism>
<gene>
    <name evidence="2" type="ORF">CRHIZ90672A_00012805</name>
</gene>